<feature type="domain" description="Tyrosine-protein phosphatase" evidence="12">
    <location>
        <begin position="1025"/>
        <end position="1284"/>
    </location>
</feature>
<evidence type="ECO:0000256" key="8">
    <source>
        <dbReference type="ARBA" id="ARBA00023136"/>
    </source>
</evidence>
<dbReference type="InterPro" id="IPR029021">
    <property type="entry name" value="Prot-tyrosine_phosphatase-like"/>
</dbReference>
<dbReference type="PROSITE" id="PS00383">
    <property type="entry name" value="TYR_PHOSPHATASE_1"/>
    <property type="match status" value="1"/>
</dbReference>
<evidence type="ECO:0008006" key="17">
    <source>
        <dbReference type="Google" id="ProtNLM"/>
    </source>
</evidence>
<dbReference type="PRINTS" id="PR00014">
    <property type="entry name" value="FNTYPEIII"/>
</dbReference>
<evidence type="ECO:0000313" key="15">
    <source>
        <dbReference type="EMBL" id="CAK8684486.1"/>
    </source>
</evidence>
<feature type="domain" description="Fibronectin type-III" evidence="14">
    <location>
        <begin position="217"/>
        <end position="311"/>
    </location>
</feature>
<feature type="chain" id="PRO_5047281950" description="Protein-tyrosine-phosphatase" evidence="11">
    <location>
        <begin position="19"/>
        <end position="1317"/>
    </location>
</feature>
<dbReference type="Gene3D" id="3.90.190.10">
    <property type="entry name" value="Protein tyrosine phosphatase superfamily"/>
    <property type="match status" value="1"/>
</dbReference>
<keyword evidence="9" id="KW-0325">Glycoprotein</keyword>
<gene>
    <name evidence="15" type="ORF">CVLEPA_LOCUS15464</name>
</gene>
<sequence length="1317" mass="143371">MLLQLVVIYFWFTTLINAQVSTPNDFEKDSIRSTFFTLDWTVDPKAYYELYVKKRNFGPALPTSPGDGGPVSPGDKITQVYSSGDDIVPDTTYDYVLFTVNSKNPAQYETSSTIGVTTAPSAPTIAGFSDVGSNQFTFRWKYTNPAPGFHQASEYRVTYSDGSGSSETEYVANIDTKTLQITGLTSNTDYSVTVLAWKNDLVSTDDSASLQVTTFNKPTGLSATTVTTTSIEISWSAPDTTGGGSASIAGYVVSWTPASSGGSSTMDVTGTSATIDNLQANTDYSITVAAKSTNGGVGTVSDALPATTLDKPTGLSATTVTTTSIEISWSAPGTTGGGSATIAGYVVSWTPASSGGSSTMDVTGTSATIDNLQANTDYSITVAAKSTNGGAGALSDALSATTVPSKINQPSNSSDATTSKIYLSWDAVSGTSPSLTYTVNWTPSGSSGSTTGLTTTSTTISGLTASTRYSFKVTAVNDGGSVDPSDPAMLFTLPSHPGTPTFTRTSTNLTTQLNVEWNKPSGGDDIVDYVVDWWLSSFDGSMTSSGIVTGATTSSYTIEGLTPGETYDVTVKARNSAGAGQPSTIARHTTNPDFIKNLSVKRNSTQPDKLLVLSWDTPSGTGDNITIQYQSLTEHTMNTTSVEFEISQTSLSVVPGNNYTVTVTVHSKGYESTPECIDTNSKPSEPSFVVDVFTNELQVNWTSPDGHYEGVAIYFNNTEIAVRDTGSYTLKDLKPYTDYDVEMYSWITNVTGSVERSRLSSATYKTMPGAPPQPIFNSSLSDNAKSSTNTITFVLPPNTFSEKNGPIEYYAVYLAFGDLPNSIPNVTNIRTCESLTSGDECVTLWTDDQGNLVQGNVPQKTKRSVLTRQTGSIEFIIGDGSVTLSPWNHTYVNYPLQPNTGYRVAVAANTGNEEMTATEFYPTITTGLVSDQTGLIVGIVFAAIILVAAIFGGLYYHRRQTFKKKERLYVSSNTNTTETPQSVSTVRSPSIYNRNIMESDSSRSIPISNFDDYMKKMRENFYTRLTEEYEELKDVGVEQSTSEATKPENYTKNRYKKNILPYNITRVKLEMIGDEPETDFIHANYIPGYNQEKEFIASQGPLPTTKEDFLRMIWEQNSRTIVMLTQIVEGERVKCDHYWPYNNEPVVIAGIAMKLVMESTSKDWVCREFTLSKGSEQRLVTQFHYTAWPDHGVPETAENLVKFVRYFQRQVSRETGDCGPITVHCSAGVGRTGTFIAMDRLLQHMKDHDYVDIFGIVHEMRMCRVAMVQTDKQYILLHEMVQEVVNEVYDVTDEVAVYENTTQSPIYENVAFSGLHG</sequence>
<dbReference type="Pfam" id="PF00041">
    <property type="entry name" value="fn3"/>
    <property type="match status" value="6"/>
</dbReference>
<feature type="signal peptide" evidence="11">
    <location>
        <begin position="1"/>
        <end position="18"/>
    </location>
</feature>
<evidence type="ECO:0000256" key="7">
    <source>
        <dbReference type="ARBA" id="ARBA00022989"/>
    </source>
</evidence>
<feature type="domain" description="Tyrosine specific protein phosphatases" evidence="13">
    <location>
        <begin position="1198"/>
        <end position="1275"/>
    </location>
</feature>
<dbReference type="EMBL" id="CAWYQH010000097">
    <property type="protein sequence ID" value="CAK8684486.1"/>
    <property type="molecule type" value="Genomic_DNA"/>
</dbReference>
<evidence type="ECO:0000259" key="12">
    <source>
        <dbReference type="PROSITE" id="PS50055"/>
    </source>
</evidence>
<dbReference type="PROSITE" id="PS50056">
    <property type="entry name" value="TYR_PHOSPHATASE_2"/>
    <property type="match status" value="1"/>
</dbReference>
<dbReference type="InterPro" id="IPR000387">
    <property type="entry name" value="Tyr_Pase_dom"/>
</dbReference>
<dbReference type="InterPro" id="IPR036116">
    <property type="entry name" value="FN3_sf"/>
</dbReference>
<dbReference type="InterPro" id="IPR013783">
    <property type="entry name" value="Ig-like_fold"/>
</dbReference>
<evidence type="ECO:0000256" key="9">
    <source>
        <dbReference type="ARBA" id="ARBA00023180"/>
    </source>
</evidence>
<evidence type="ECO:0000256" key="10">
    <source>
        <dbReference type="SAM" id="Phobius"/>
    </source>
</evidence>
<feature type="domain" description="Fibronectin type-III" evidence="14">
    <location>
        <begin position="496"/>
        <end position="593"/>
    </location>
</feature>
<evidence type="ECO:0000256" key="4">
    <source>
        <dbReference type="ARBA" id="ARBA00022729"/>
    </source>
</evidence>
<dbReference type="SUPFAM" id="SSF49265">
    <property type="entry name" value="Fibronectin type III"/>
    <property type="match status" value="5"/>
</dbReference>
<dbReference type="SMART" id="SM00060">
    <property type="entry name" value="FN3"/>
    <property type="match status" value="9"/>
</dbReference>
<evidence type="ECO:0000256" key="1">
    <source>
        <dbReference type="ARBA" id="ARBA00004167"/>
    </source>
</evidence>
<keyword evidence="4 11" id="KW-0732">Signal</keyword>
<protein>
    <recommendedName>
        <fullName evidence="17">Protein-tyrosine-phosphatase</fullName>
    </recommendedName>
</protein>
<comment type="subcellular location">
    <subcellularLocation>
        <location evidence="1">Membrane</location>
        <topology evidence="1">Single-pass membrane protein</topology>
    </subcellularLocation>
</comment>
<evidence type="ECO:0000313" key="16">
    <source>
        <dbReference type="Proteomes" id="UP001642483"/>
    </source>
</evidence>
<comment type="similarity">
    <text evidence="2">Belongs to the protein-tyrosine phosphatase family.</text>
</comment>
<dbReference type="Pfam" id="PF00102">
    <property type="entry name" value="Y_phosphatase"/>
    <property type="match status" value="1"/>
</dbReference>
<keyword evidence="3 10" id="KW-0812">Transmembrane</keyword>
<dbReference type="PANTHER" id="PTHR46957">
    <property type="entry name" value="CYTOKINE RECEPTOR"/>
    <property type="match status" value="1"/>
</dbReference>
<evidence type="ECO:0000259" key="13">
    <source>
        <dbReference type="PROSITE" id="PS50056"/>
    </source>
</evidence>
<evidence type="ECO:0000256" key="5">
    <source>
        <dbReference type="ARBA" id="ARBA00022801"/>
    </source>
</evidence>
<feature type="domain" description="Fibronectin type-III" evidence="14">
    <location>
        <begin position="312"/>
        <end position="405"/>
    </location>
</feature>
<feature type="transmembrane region" description="Helical" evidence="10">
    <location>
        <begin position="935"/>
        <end position="957"/>
    </location>
</feature>
<evidence type="ECO:0000259" key="14">
    <source>
        <dbReference type="PROSITE" id="PS50853"/>
    </source>
</evidence>
<dbReference type="Proteomes" id="UP001642483">
    <property type="component" value="Unassembled WGS sequence"/>
</dbReference>
<evidence type="ECO:0000256" key="6">
    <source>
        <dbReference type="ARBA" id="ARBA00022912"/>
    </source>
</evidence>
<dbReference type="InterPro" id="IPR003961">
    <property type="entry name" value="FN3_dom"/>
</dbReference>
<dbReference type="Gene3D" id="2.60.40.10">
    <property type="entry name" value="Immunoglobulins"/>
    <property type="match status" value="6"/>
</dbReference>
<dbReference type="PROSITE" id="PS50055">
    <property type="entry name" value="TYR_PHOSPHATASE_PTP"/>
    <property type="match status" value="1"/>
</dbReference>
<feature type="domain" description="Fibronectin type-III" evidence="14">
    <location>
        <begin position="119"/>
        <end position="216"/>
    </location>
</feature>
<proteinExistence type="inferred from homology"/>
<feature type="domain" description="Fibronectin type-III" evidence="14">
    <location>
        <begin position="682"/>
        <end position="769"/>
    </location>
</feature>
<dbReference type="SMART" id="SM00194">
    <property type="entry name" value="PTPc"/>
    <property type="match status" value="1"/>
</dbReference>
<dbReference type="InterPro" id="IPR050713">
    <property type="entry name" value="RTP_Phos/Ushers"/>
</dbReference>
<dbReference type="InterPro" id="IPR000242">
    <property type="entry name" value="PTP_cat"/>
</dbReference>
<organism evidence="15 16">
    <name type="scientific">Clavelina lepadiformis</name>
    <name type="common">Light-bulb sea squirt</name>
    <name type="synonym">Ascidia lepadiformis</name>
    <dbReference type="NCBI Taxonomy" id="159417"/>
    <lineage>
        <taxon>Eukaryota</taxon>
        <taxon>Metazoa</taxon>
        <taxon>Chordata</taxon>
        <taxon>Tunicata</taxon>
        <taxon>Ascidiacea</taxon>
        <taxon>Aplousobranchia</taxon>
        <taxon>Clavelinidae</taxon>
        <taxon>Clavelina</taxon>
    </lineage>
</organism>
<dbReference type="PRINTS" id="PR00700">
    <property type="entry name" value="PRTYPHPHTASE"/>
</dbReference>
<dbReference type="CDD" id="cd00063">
    <property type="entry name" value="FN3"/>
    <property type="match status" value="6"/>
</dbReference>
<keyword evidence="8 10" id="KW-0472">Membrane</keyword>
<keyword evidence="16" id="KW-1185">Reference proteome</keyword>
<evidence type="ECO:0000256" key="3">
    <source>
        <dbReference type="ARBA" id="ARBA00022692"/>
    </source>
</evidence>
<dbReference type="PANTHER" id="PTHR46957:SF3">
    <property type="entry name" value="CYTOKINE RECEPTOR"/>
    <property type="match status" value="1"/>
</dbReference>
<dbReference type="InterPro" id="IPR003595">
    <property type="entry name" value="Tyr_Pase_cat"/>
</dbReference>
<evidence type="ECO:0000256" key="11">
    <source>
        <dbReference type="SAM" id="SignalP"/>
    </source>
</evidence>
<keyword evidence="6" id="KW-0904">Protein phosphatase</keyword>
<dbReference type="PROSITE" id="PS50853">
    <property type="entry name" value="FN3"/>
    <property type="match status" value="6"/>
</dbReference>
<dbReference type="InterPro" id="IPR016130">
    <property type="entry name" value="Tyr_Pase_AS"/>
</dbReference>
<dbReference type="SMART" id="SM00404">
    <property type="entry name" value="PTPc_motif"/>
    <property type="match status" value="1"/>
</dbReference>
<keyword evidence="5" id="KW-0378">Hydrolase</keyword>
<name>A0ABP0FY12_CLALP</name>
<feature type="domain" description="Fibronectin type-III" evidence="14">
    <location>
        <begin position="406"/>
        <end position="495"/>
    </location>
</feature>
<comment type="caution">
    <text evidence="15">The sequence shown here is derived from an EMBL/GenBank/DDBJ whole genome shotgun (WGS) entry which is preliminary data.</text>
</comment>
<evidence type="ECO:0000256" key="2">
    <source>
        <dbReference type="ARBA" id="ARBA00009580"/>
    </source>
</evidence>
<dbReference type="SUPFAM" id="SSF52799">
    <property type="entry name" value="(Phosphotyrosine protein) phosphatases II"/>
    <property type="match status" value="1"/>
</dbReference>
<reference evidence="15 16" key="1">
    <citation type="submission" date="2024-02" db="EMBL/GenBank/DDBJ databases">
        <authorList>
            <person name="Daric V."/>
            <person name="Darras S."/>
        </authorList>
    </citation>
    <scope>NUCLEOTIDE SEQUENCE [LARGE SCALE GENOMIC DNA]</scope>
</reference>
<accession>A0ABP0FY12</accession>
<keyword evidence="7 10" id="KW-1133">Transmembrane helix</keyword>